<evidence type="ECO:0000313" key="8">
    <source>
        <dbReference type="Proteomes" id="UP000321947"/>
    </source>
</evidence>
<evidence type="ECO:0000256" key="3">
    <source>
        <dbReference type="ARBA" id="ARBA00022679"/>
    </source>
</evidence>
<comment type="pathway">
    <text evidence="1">Secondary metabolite biosynthesis; terpenoid biosynthesis.</text>
</comment>
<dbReference type="EMBL" id="SSTD01002424">
    <property type="protein sequence ID" value="TYK28029.1"/>
    <property type="molecule type" value="Genomic_DNA"/>
</dbReference>
<accession>A0A5A7VET1</accession>
<dbReference type="GO" id="GO:0035251">
    <property type="term" value="F:UDP-glucosyltransferase activity"/>
    <property type="evidence" value="ECO:0007669"/>
    <property type="project" value="InterPro"/>
</dbReference>
<dbReference type="Gene3D" id="3.40.50.2000">
    <property type="entry name" value="Glycogen Phosphorylase B"/>
    <property type="match status" value="3"/>
</dbReference>
<name>A0A5A7VET1_CUCMM</name>
<organism evidence="5 7">
    <name type="scientific">Cucumis melo var. makuwa</name>
    <name type="common">Oriental melon</name>
    <dbReference type="NCBI Taxonomy" id="1194695"/>
    <lineage>
        <taxon>Eukaryota</taxon>
        <taxon>Viridiplantae</taxon>
        <taxon>Streptophyta</taxon>
        <taxon>Embryophyta</taxon>
        <taxon>Tracheophyta</taxon>
        <taxon>Spermatophyta</taxon>
        <taxon>Magnoliopsida</taxon>
        <taxon>eudicotyledons</taxon>
        <taxon>Gunneridae</taxon>
        <taxon>Pentapetalae</taxon>
        <taxon>rosids</taxon>
        <taxon>fabids</taxon>
        <taxon>Cucurbitales</taxon>
        <taxon>Cucurbitaceae</taxon>
        <taxon>Benincaseae</taxon>
        <taxon>Cucumis</taxon>
    </lineage>
</organism>
<proteinExistence type="inferred from homology"/>
<dbReference type="SUPFAM" id="SSF53756">
    <property type="entry name" value="UDP-Glycosyltransferase/glycogen phosphorylase"/>
    <property type="match status" value="1"/>
</dbReference>
<dbReference type="InterPro" id="IPR050481">
    <property type="entry name" value="UDP-glycosyltransf_plant"/>
</dbReference>
<evidence type="ECO:0000313" key="5">
    <source>
        <dbReference type="EMBL" id="KAA0066882.1"/>
    </source>
</evidence>
<protein>
    <submittedName>
        <fullName evidence="5">Anthocyanidin 3-O-glucosyltransferase 6-like</fullName>
    </submittedName>
</protein>
<evidence type="ECO:0000313" key="7">
    <source>
        <dbReference type="Proteomes" id="UP000321393"/>
    </source>
</evidence>
<evidence type="ECO:0000313" key="6">
    <source>
        <dbReference type="EMBL" id="TYK28029.1"/>
    </source>
</evidence>
<dbReference type="Proteomes" id="UP000321393">
    <property type="component" value="Unassembled WGS sequence"/>
</dbReference>
<dbReference type="FunFam" id="3.40.50.2000:FF:000056">
    <property type="entry name" value="Glycosyltransferase"/>
    <property type="match status" value="1"/>
</dbReference>
<dbReference type="CDD" id="cd03784">
    <property type="entry name" value="GT1_Gtf-like"/>
    <property type="match status" value="1"/>
</dbReference>
<evidence type="ECO:0000256" key="4">
    <source>
        <dbReference type="RuleBase" id="RU003718"/>
    </source>
</evidence>
<dbReference type="PANTHER" id="PTHR48048">
    <property type="entry name" value="GLYCOSYLTRANSFERASE"/>
    <property type="match status" value="1"/>
</dbReference>
<dbReference type="AlphaFoldDB" id="A0A5A7VET1"/>
<evidence type="ECO:0000256" key="1">
    <source>
        <dbReference type="ARBA" id="ARBA00004721"/>
    </source>
</evidence>
<gene>
    <name evidence="6" type="ORF">E5676_scaffold384G002780</name>
    <name evidence="5" type="ORF">E6C27_scaffold271G002880</name>
</gene>
<dbReference type="OrthoDB" id="5835829at2759"/>
<dbReference type="PANTHER" id="PTHR48048:SF45">
    <property type="entry name" value="GLYCOSYLTRANSFERASE"/>
    <property type="match status" value="1"/>
</dbReference>
<dbReference type="PROSITE" id="PS00375">
    <property type="entry name" value="UDPGT"/>
    <property type="match status" value="1"/>
</dbReference>
<dbReference type="InterPro" id="IPR002213">
    <property type="entry name" value="UDP_glucos_trans"/>
</dbReference>
<keyword evidence="3 4" id="KW-0808">Transferase</keyword>
<keyword evidence="4" id="KW-0328">Glycosyltransferase</keyword>
<comment type="similarity">
    <text evidence="2 4">Belongs to the UDP-glycosyltransferase family.</text>
</comment>
<reference evidence="7 8" key="1">
    <citation type="submission" date="2019-08" db="EMBL/GenBank/DDBJ databases">
        <title>Draft genome sequences of two oriental melons (Cucumis melo L. var makuwa).</title>
        <authorList>
            <person name="Kwon S.-Y."/>
        </authorList>
    </citation>
    <scope>NUCLEOTIDE SEQUENCE [LARGE SCALE GENOMIC DNA]</scope>
    <source>
        <strain evidence="8">cv. Chang Bougi</strain>
        <strain evidence="7">cv. SW 3</strain>
        <tissue evidence="5">Leaf</tissue>
    </source>
</reference>
<dbReference type="Pfam" id="PF00201">
    <property type="entry name" value="UDPGT"/>
    <property type="match status" value="1"/>
</dbReference>
<dbReference type="Proteomes" id="UP000321947">
    <property type="component" value="Unassembled WGS sequence"/>
</dbReference>
<dbReference type="EMBL" id="SSTE01000806">
    <property type="protein sequence ID" value="KAA0066882.1"/>
    <property type="molecule type" value="Genomic_DNA"/>
</dbReference>
<evidence type="ECO:0000256" key="2">
    <source>
        <dbReference type="ARBA" id="ARBA00009995"/>
    </source>
</evidence>
<sequence length="396" mass="44148">MKKFELVFIPGPGIGHLASTAETANILVTRDHRLTVTVLVMQLSYDNKSMDHIQQLSASFVGKSIHLILLPELPISEECQNGTPQPSIEIYKPHVREAMAKHVNSQTSPDSPQLVGFILDMKFRSEIKGVLINTCEEIESYVVNMMSSGSSSQVPSLYCVGPILNLKNTVNQVNILKWLDDQPQASVVFLCFGSMGSFDEEQVKEIAQGLERSGVRFLWSLRQPPPKGKWVAPSDYADSKDVLPEGFLDRTASVGKIIGWAPQVEILAHPSIRGFVSHCGWNSTLESLWYGVPMVAWPMYAEQQLNAFQMVVELGLGREITLDYQKDYHIERSKLVTAEEIESGIRKVMNEGDEIRKKVKAKSKEVRKAVMEGGSSYISLVHFINDVLANLSNGKE</sequence>
<comment type="caution">
    <text evidence="5">The sequence shown here is derived from an EMBL/GenBank/DDBJ whole genome shotgun (WGS) entry which is preliminary data.</text>
</comment>
<dbReference type="InterPro" id="IPR035595">
    <property type="entry name" value="UDP_glycos_trans_CS"/>
</dbReference>